<sequence>MVENGFTSPSETRRPPSAFGRDTTVTDPDLHERFDREWADCWAETADLLEWDEPDDTLLEDDDAPFCSDTARVPRGLTSRYFIGGSSAGD</sequence>
<reference evidence="2 3" key="1">
    <citation type="submission" date="2016-10" db="EMBL/GenBank/DDBJ databases">
        <authorList>
            <person name="de Groot N.N."/>
        </authorList>
    </citation>
    <scope>NUCLEOTIDE SEQUENCE [LARGE SCALE GENOMIC DNA]</scope>
    <source>
        <strain evidence="2 3">SP2</strain>
    </source>
</reference>
<dbReference type="Proteomes" id="UP000182829">
    <property type="component" value="Unassembled WGS sequence"/>
</dbReference>
<accession>A0A1I3SU03</accession>
<protein>
    <submittedName>
        <fullName evidence="2">Acetyl-CoA synthetase</fullName>
    </submittedName>
</protein>
<dbReference type="EMBL" id="FORO01000048">
    <property type="protein sequence ID" value="SFJ62275.1"/>
    <property type="molecule type" value="Genomic_DNA"/>
</dbReference>
<proteinExistence type="predicted"/>
<evidence type="ECO:0000256" key="1">
    <source>
        <dbReference type="SAM" id="MobiDB-lite"/>
    </source>
</evidence>
<name>A0A1I3SU03_9EURY</name>
<feature type="compositionally biased region" description="Polar residues" evidence="1">
    <location>
        <begin position="1"/>
        <end position="10"/>
    </location>
</feature>
<dbReference type="GeneID" id="95969463"/>
<evidence type="ECO:0000313" key="2">
    <source>
        <dbReference type="EMBL" id="SFJ62275.1"/>
    </source>
</evidence>
<dbReference type="AlphaFoldDB" id="A0A1I3SU03"/>
<evidence type="ECO:0000313" key="3">
    <source>
        <dbReference type="Proteomes" id="UP000182829"/>
    </source>
</evidence>
<organism evidence="2 3">
    <name type="scientific">Natronobacterium gregoryi</name>
    <dbReference type="NCBI Taxonomy" id="44930"/>
    <lineage>
        <taxon>Archaea</taxon>
        <taxon>Methanobacteriati</taxon>
        <taxon>Methanobacteriota</taxon>
        <taxon>Stenosarchaea group</taxon>
        <taxon>Halobacteria</taxon>
        <taxon>Halobacteriales</taxon>
        <taxon>Natrialbaceae</taxon>
        <taxon>Natronobacterium</taxon>
    </lineage>
</organism>
<dbReference type="RefSeq" id="WP_005578232.1">
    <property type="nucleotide sequence ID" value="NZ_FORO01000048.1"/>
</dbReference>
<gene>
    <name evidence="2" type="ORF">SAMN05443661_1487</name>
</gene>
<feature type="region of interest" description="Disordered" evidence="1">
    <location>
        <begin position="1"/>
        <end position="29"/>
    </location>
</feature>